<reference evidence="3" key="1">
    <citation type="submission" date="2023-09" db="EMBL/GenBank/DDBJ databases">
        <authorList>
            <person name="Li S."/>
            <person name="Li X."/>
            <person name="Zhang C."/>
            <person name="Zhao Z."/>
        </authorList>
    </citation>
    <scope>NUCLEOTIDE SEQUENCE [LARGE SCALE GENOMIC DNA]</scope>
    <source>
        <strain evidence="3">SQ149</strain>
    </source>
</reference>
<dbReference type="Gene3D" id="1.10.8.550">
    <property type="entry name" value="Proto-chlorophyllide reductase 57 kD subunit B"/>
    <property type="match status" value="1"/>
</dbReference>
<dbReference type="InterPro" id="IPR003748">
    <property type="entry name" value="DUF169"/>
</dbReference>
<organism evidence="2 3">
    <name type="scientific">Thalassotalea psychrophila</name>
    <dbReference type="NCBI Taxonomy" id="3065647"/>
    <lineage>
        <taxon>Bacteria</taxon>
        <taxon>Pseudomonadati</taxon>
        <taxon>Pseudomonadota</taxon>
        <taxon>Gammaproteobacteria</taxon>
        <taxon>Alteromonadales</taxon>
        <taxon>Colwelliaceae</taxon>
        <taxon>Thalassotalea</taxon>
    </lineage>
</organism>
<dbReference type="Proteomes" id="UP001258994">
    <property type="component" value="Chromosome"/>
</dbReference>
<feature type="domain" description="Light-independent protochlorophyllide reductase subunit B-like C-terminal" evidence="1">
    <location>
        <begin position="277"/>
        <end position="319"/>
    </location>
</feature>
<name>A0ABY9TUR1_9GAMM</name>
<evidence type="ECO:0000313" key="2">
    <source>
        <dbReference type="EMBL" id="WNC72216.1"/>
    </source>
</evidence>
<dbReference type="Pfam" id="PF08369">
    <property type="entry name" value="PCP_red"/>
    <property type="match status" value="1"/>
</dbReference>
<gene>
    <name evidence="2" type="ORF">RGQ13_19150</name>
</gene>
<sequence>MANIQGICDVLKGKIRGNAVAVTFFEDVIPENYEGVKVEPCGILKHAMDDGKRVYFDRTFNDCSHGTYLMGLDEGNELMRTGEILYKFIPSYEPEAAKAVNSGDFRLPSGLVKGIGAAPLNDVPKGMDIKWIVVVCTPKEAALIAAARSVKDGVMPSTAAGNSFCTDVFATPWFENNVVMTPGDMGGRMANKLKPEELFVIIPIEYADNLIDILGARPDVKGIFEATKPEHSEYWAKKRAKEERAQAREKASEISESKVEDNVALAKKYGLKTSMDWDEDAMQLICKAPKFVRGFAVGNVEDFAEENNHKRVSLAVVNEQMDKAGTRKYMNFGSEDGEQKPGFFSRLFSKK</sequence>
<dbReference type="PANTHER" id="PTHR37954:SF3">
    <property type="entry name" value="DUF169 DOMAIN-CONTAINING PROTEIN"/>
    <property type="match status" value="1"/>
</dbReference>
<evidence type="ECO:0000259" key="1">
    <source>
        <dbReference type="Pfam" id="PF08369"/>
    </source>
</evidence>
<dbReference type="InterPro" id="IPR042298">
    <property type="entry name" value="P-CP_red_C"/>
</dbReference>
<keyword evidence="3" id="KW-1185">Reference proteome</keyword>
<dbReference type="PANTHER" id="PTHR37954">
    <property type="entry name" value="BLL4979 PROTEIN"/>
    <property type="match status" value="1"/>
</dbReference>
<dbReference type="Pfam" id="PF02596">
    <property type="entry name" value="DUF169"/>
    <property type="match status" value="1"/>
</dbReference>
<accession>A0ABY9TUR1</accession>
<dbReference type="InterPro" id="IPR013580">
    <property type="entry name" value="LI-POR_suB-like_C"/>
</dbReference>
<evidence type="ECO:0000313" key="3">
    <source>
        <dbReference type="Proteomes" id="UP001258994"/>
    </source>
</evidence>
<protein>
    <submittedName>
        <fullName evidence="2">DUF169 domain-containing protein</fullName>
    </submittedName>
</protein>
<dbReference type="EMBL" id="CP134145">
    <property type="protein sequence ID" value="WNC72216.1"/>
    <property type="molecule type" value="Genomic_DNA"/>
</dbReference>
<dbReference type="RefSeq" id="WP_348391335.1">
    <property type="nucleotide sequence ID" value="NZ_CP134145.1"/>
</dbReference>
<proteinExistence type="predicted"/>